<dbReference type="PANTHER" id="PTHR13683">
    <property type="entry name" value="ASPARTYL PROTEASES"/>
    <property type="match status" value="1"/>
</dbReference>
<dbReference type="InterPro" id="IPR033121">
    <property type="entry name" value="PEPTIDASE_A1"/>
</dbReference>
<keyword evidence="3" id="KW-0732">Signal</keyword>
<sequence length="284" mass="30957">MATPIASSITISLLFCISLFLRLCSSKNGYALGGGERRLSKVTFIPFKSTLFYQLLFATLPSKTTIEYSPNLTELHPYLQAGNPYSTTKTRRRSRGERETEGRGGSSSSQLVARRPIVAARHSSADRRLCLRPPPPASASASATSPIFRAHSSSASPLLLLLLLLLPSQIRAKLARNLSGSVAELFIFIYQIRGKGQRASAPPTVTEILTRDQSRVNSIQSRLRQNNLEKDSSSSNFKITTTIPANSGLSIGNPNYIVTIGLGTPKKHLSLIFDTGSSFTWIQC</sequence>
<dbReference type="InterPro" id="IPR021109">
    <property type="entry name" value="Peptidase_aspartic_dom_sf"/>
</dbReference>
<feature type="region of interest" description="Disordered" evidence="2">
    <location>
        <begin position="79"/>
        <end position="111"/>
    </location>
</feature>
<dbReference type="GO" id="GO:0006508">
    <property type="term" value="P:proteolysis"/>
    <property type="evidence" value="ECO:0007669"/>
    <property type="project" value="InterPro"/>
</dbReference>
<evidence type="ECO:0000256" key="2">
    <source>
        <dbReference type="SAM" id="MobiDB-lite"/>
    </source>
</evidence>
<dbReference type="InterPro" id="IPR032861">
    <property type="entry name" value="TAXi_N"/>
</dbReference>
<comment type="caution">
    <text evidence="5">The sequence shown here is derived from an EMBL/GenBank/DDBJ whole genome shotgun (WGS) entry which is preliminary data.</text>
</comment>
<feature type="domain" description="Peptidase A1" evidence="4">
    <location>
        <begin position="256"/>
        <end position="284"/>
    </location>
</feature>
<feature type="signal peptide" evidence="3">
    <location>
        <begin position="1"/>
        <end position="26"/>
    </location>
</feature>
<evidence type="ECO:0000313" key="6">
    <source>
        <dbReference type="Proteomes" id="UP000306102"/>
    </source>
</evidence>
<gene>
    <name evidence="5" type="ORF">TEA_016873</name>
</gene>
<protein>
    <recommendedName>
        <fullName evidence="4">Peptidase A1 domain-containing protein</fullName>
    </recommendedName>
</protein>
<dbReference type="PROSITE" id="PS00141">
    <property type="entry name" value="ASP_PROTEASE"/>
    <property type="match status" value="1"/>
</dbReference>
<evidence type="ECO:0000313" key="5">
    <source>
        <dbReference type="EMBL" id="THF95331.1"/>
    </source>
</evidence>
<dbReference type="STRING" id="542762.A0A4S4CZJ4"/>
<evidence type="ECO:0000256" key="1">
    <source>
        <dbReference type="ARBA" id="ARBA00007447"/>
    </source>
</evidence>
<keyword evidence="6" id="KW-1185">Reference proteome</keyword>
<dbReference type="AlphaFoldDB" id="A0A4S4CZJ4"/>
<dbReference type="Pfam" id="PF14543">
    <property type="entry name" value="TAXi_N"/>
    <property type="match status" value="1"/>
</dbReference>
<organism evidence="5 6">
    <name type="scientific">Camellia sinensis var. sinensis</name>
    <name type="common">China tea</name>
    <dbReference type="NCBI Taxonomy" id="542762"/>
    <lineage>
        <taxon>Eukaryota</taxon>
        <taxon>Viridiplantae</taxon>
        <taxon>Streptophyta</taxon>
        <taxon>Embryophyta</taxon>
        <taxon>Tracheophyta</taxon>
        <taxon>Spermatophyta</taxon>
        <taxon>Magnoliopsida</taxon>
        <taxon>eudicotyledons</taxon>
        <taxon>Gunneridae</taxon>
        <taxon>Pentapetalae</taxon>
        <taxon>asterids</taxon>
        <taxon>Ericales</taxon>
        <taxon>Theaceae</taxon>
        <taxon>Camellia</taxon>
    </lineage>
</organism>
<dbReference type="GO" id="GO:0004190">
    <property type="term" value="F:aspartic-type endopeptidase activity"/>
    <property type="evidence" value="ECO:0007669"/>
    <property type="project" value="InterPro"/>
</dbReference>
<dbReference type="PANTHER" id="PTHR13683:SF750">
    <property type="entry name" value="ASPARTYL PROTEASE AED1"/>
    <property type="match status" value="1"/>
</dbReference>
<dbReference type="InterPro" id="IPR001461">
    <property type="entry name" value="Aspartic_peptidase_A1"/>
</dbReference>
<comment type="similarity">
    <text evidence="1">Belongs to the peptidase A1 family.</text>
</comment>
<dbReference type="PROSITE" id="PS51767">
    <property type="entry name" value="PEPTIDASE_A1"/>
    <property type="match status" value="1"/>
</dbReference>
<name>A0A4S4CZJ4_CAMSN</name>
<dbReference type="Proteomes" id="UP000306102">
    <property type="component" value="Unassembled WGS sequence"/>
</dbReference>
<reference evidence="5 6" key="1">
    <citation type="journal article" date="2018" name="Proc. Natl. Acad. Sci. U.S.A.">
        <title>Draft genome sequence of Camellia sinensis var. sinensis provides insights into the evolution of the tea genome and tea quality.</title>
        <authorList>
            <person name="Wei C."/>
            <person name="Yang H."/>
            <person name="Wang S."/>
            <person name="Zhao J."/>
            <person name="Liu C."/>
            <person name="Gao L."/>
            <person name="Xia E."/>
            <person name="Lu Y."/>
            <person name="Tai Y."/>
            <person name="She G."/>
            <person name="Sun J."/>
            <person name="Cao H."/>
            <person name="Tong W."/>
            <person name="Gao Q."/>
            <person name="Li Y."/>
            <person name="Deng W."/>
            <person name="Jiang X."/>
            <person name="Wang W."/>
            <person name="Chen Q."/>
            <person name="Zhang S."/>
            <person name="Li H."/>
            <person name="Wu J."/>
            <person name="Wang P."/>
            <person name="Li P."/>
            <person name="Shi C."/>
            <person name="Zheng F."/>
            <person name="Jian J."/>
            <person name="Huang B."/>
            <person name="Shan D."/>
            <person name="Shi M."/>
            <person name="Fang C."/>
            <person name="Yue Y."/>
            <person name="Li F."/>
            <person name="Li D."/>
            <person name="Wei S."/>
            <person name="Han B."/>
            <person name="Jiang C."/>
            <person name="Yin Y."/>
            <person name="Xia T."/>
            <person name="Zhang Z."/>
            <person name="Bennetzen J.L."/>
            <person name="Zhao S."/>
            <person name="Wan X."/>
        </authorList>
    </citation>
    <scope>NUCLEOTIDE SEQUENCE [LARGE SCALE GENOMIC DNA]</scope>
    <source>
        <strain evidence="6">cv. Shuchazao</strain>
        <tissue evidence="5">Leaf</tissue>
    </source>
</reference>
<dbReference type="EMBL" id="SDRB02013284">
    <property type="protein sequence ID" value="THF95331.1"/>
    <property type="molecule type" value="Genomic_DNA"/>
</dbReference>
<proteinExistence type="inferred from homology"/>
<accession>A0A4S4CZJ4</accession>
<evidence type="ECO:0000259" key="4">
    <source>
        <dbReference type="PROSITE" id="PS51767"/>
    </source>
</evidence>
<dbReference type="InterPro" id="IPR001969">
    <property type="entry name" value="Aspartic_peptidase_AS"/>
</dbReference>
<feature type="chain" id="PRO_5020440080" description="Peptidase A1 domain-containing protein" evidence="3">
    <location>
        <begin position="27"/>
        <end position="284"/>
    </location>
</feature>
<dbReference type="SUPFAM" id="SSF50630">
    <property type="entry name" value="Acid proteases"/>
    <property type="match status" value="1"/>
</dbReference>
<evidence type="ECO:0000256" key="3">
    <source>
        <dbReference type="SAM" id="SignalP"/>
    </source>
</evidence>
<dbReference type="Gene3D" id="2.40.70.10">
    <property type="entry name" value="Acid Proteases"/>
    <property type="match status" value="1"/>
</dbReference>